<evidence type="ECO:0000256" key="8">
    <source>
        <dbReference type="ARBA" id="ARBA00041780"/>
    </source>
</evidence>
<dbReference type="Pfam" id="PF07534">
    <property type="entry name" value="TLD"/>
    <property type="match status" value="1"/>
</dbReference>
<reference evidence="12" key="1">
    <citation type="submission" date="2022-07" db="EMBL/GenBank/DDBJ databases">
        <title>Phylogenomic reconstructions and comparative analyses of Kickxellomycotina fungi.</title>
        <authorList>
            <person name="Reynolds N.K."/>
            <person name="Stajich J.E."/>
            <person name="Barry K."/>
            <person name="Grigoriev I.V."/>
            <person name="Crous P."/>
            <person name="Smith M.E."/>
        </authorList>
    </citation>
    <scope>NUCLEOTIDE SEQUENCE</scope>
    <source>
        <strain evidence="12">BCRC 34381</strain>
    </source>
</reference>
<evidence type="ECO:0000256" key="3">
    <source>
        <dbReference type="ARBA" id="ARBA00004496"/>
    </source>
</evidence>
<organism evidence="12 13">
    <name type="scientific">Coemansia biformis</name>
    <dbReference type="NCBI Taxonomy" id="1286918"/>
    <lineage>
        <taxon>Eukaryota</taxon>
        <taxon>Fungi</taxon>
        <taxon>Fungi incertae sedis</taxon>
        <taxon>Zoopagomycota</taxon>
        <taxon>Kickxellomycotina</taxon>
        <taxon>Kickxellomycetes</taxon>
        <taxon>Kickxellales</taxon>
        <taxon>Kickxellaceae</taxon>
        <taxon>Coemansia</taxon>
    </lineage>
</organism>
<protein>
    <recommendedName>
        <fullName evidence="7">MTOR-associated protein MEAK7</fullName>
    </recommendedName>
    <alternativeName>
        <fullName evidence="9">TBC/LysM-associated domain-containing protein 1</fullName>
    </alternativeName>
    <alternativeName>
        <fullName evidence="8">TLD domain-containing protein 1</fullName>
    </alternativeName>
</protein>
<keyword evidence="13" id="KW-1185">Reference proteome</keyword>
<dbReference type="GO" id="GO:0005634">
    <property type="term" value="C:nucleus"/>
    <property type="evidence" value="ECO:0007669"/>
    <property type="project" value="TreeGrafter"/>
</dbReference>
<sequence length="132" mass="14205">SPGSLAVYRASGLNDHYQYFNYATKSLPNGLGVGGQLGHFGLWLDSNFTTGCSNPAATFASQRLSAEDEFAIDTVEAWLVQPSRNPDSDDDGRPSKSVVEANPDAAALLEMANRTMYSRALPTSKTDDVDSR</sequence>
<evidence type="ECO:0000256" key="7">
    <source>
        <dbReference type="ARBA" id="ARBA00039594"/>
    </source>
</evidence>
<evidence type="ECO:0000313" key="12">
    <source>
        <dbReference type="EMBL" id="KAJ1725864.1"/>
    </source>
</evidence>
<feature type="non-terminal residue" evidence="12">
    <location>
        <position position="1"/>
    </location>
</feature>
<comment type="subcellular location">
    <subcellularLocation>
        <location evidence="3">Cytoplasm</location>
    </subcellularLocation>
    <subcellularLocation>
        <location evidence="2">Lysosome</location>
    </subcellularLocation>
    <subcellularLocation>
        <location evidence="1">Membrane</location>
    </subcellularLocation>
</comment>
<evidence type="ECO:0000313" key="13">
    <source>
        <dbReference type="Proteomes" id="UP001143981"/>
    </source>
</evidence>
<proteinExistence type="predicted"/>
<keyword evidence="4" id="KW-0963">Cytoplasm</keyword>
<evidence type="ECO:0000256" key="4">
    <source>
        <dbReference type="ARBA" id="ARBA00022490"/>
    </source>
</evidence>
<evidence type="ECO:0000259" key="11">
    <source>
        <dbReference type="PROSITE" id="PS51886"/>
    </source>
</evidence>
<evidence type="ECO:0000256" key="10">
    <source>
        <dbReference type="SAM" id="MobiDB-lite"/>
    </source>
</evidence>
<evidence type="ECO:0000256" key="9">
    <source>
        <dbReference type="ARBA" id="ARBA00042134"/>
    </source>
</evidence>
<keyword evidence="6" id="KW-0458">Lysosome</keyword>
<evidence type="ECO:0000256" key="2">
    <source>
        <dbReference type="ARBA" id="ARBA00004371"/>
    </source>
</evidence>
<dbReference type="PANTHER" id="PTHR23354">
    <property type="entry name" value="NUCLEOLAR PROTEIN 7/ESTROGEN RECEPTOR COACTIVATOR-RELATED"/>
    <property type="match status" value="1"/>
</dbReference>
<dbReference type="EMBL" id="JANBOI010001965">
    <property type="protein sequence ID" value="KAJ1725864.1"/>
    <property type="molecule type" value="Genomic_DNA"/>
</dbReference>
<dbReference type="OrthoDB" id="26679at2759"/>
<dbReference type="GO" id="GO:0005737">
    <property type="term" value="C:cytoplasm"/>
    <property type="evidence" value="ECO:0007669"/>
    <property type="project" value="UniProtKB-SubCell"/>
</dbReference>
<evidence type="ECO:0000256" key="5">
    <source>
        <dbReference type="ARBA" id="ARBA00023136"/>
    </source>
</evidence>
<evidence type="ECO:0000256" key="1">
    <source>
        <dbReference type="ARBA" id="ARBA00004370"/>
    </source>
</evidence>
<dbReference type="PROSITE" id="PS51886">
    <property type="entry name" value="TLDC"/>
    <property type="match status" value="1"/>
</dbReference>
<dbReference type="AlphaFoldDB" id="A0A9W7Y2T7"/>
<dbReference type="Proteomes" id="UP001143981">
    <property type="component" value="Unassembled WGS sequence"/>
</dbReference>
<dbReference type="GO" id="GO:0016020">
    <property type="term" value="C:membrane"/>
    <property type="evidence" value="ECO:0007669"/>
    <property type="project" value="UniProtKB-SubCell"/>
</dbReference>
<dbReference type="InterPro" id="IPR006571">
    <property type="entry name" value="TLDc_dom"/>
</dbReference>
<dbReference type="PANTHER" id="PTHR23354:SF131">
    <property type="entry name" value="MTOR-ASSOCIATED PROTEIN MEAK7"/>
    <property type="match status" value="1"/>
</dbReference>
<feature type="domain" description="TLDc" evidence="11">
    <location>
        <begin position="1"/>
        <end position="81"/>
    </location>
</feature>
<name>A0A9W7Y2T7_9FUNG</name>
<gene>
    <name evidence="12" type="primary">TLDC1</name>
    <name evidence="12" type="ORF">LPJ61_005602</name>
</gene>
<keyword evidence="5" id="KW-0472">Membrane</keyword>
<accession>A0A9W7Y2T7</accession>
<comment type="caution">
    <text evidence="12">The sequence shown here is derived from an EMBL/GenBank/DDBJ whole genome shotgun (WGS) entry which is preliminary data.</text>
</comment>
<evidence type="ECO:0000256" key="6">
    <source>
        <dbReference type="ARBA" id="ARBA00023228"/>
    </source>
</evidence>
<feature type="region of interest" description="Disordered" evidence="10">
    <location>
        <begin position="82"/>
        <end position="102"/>
    </location>
</feature>
<dbReference type="GO" id="GO:0006979">
    <property type="term" value="P:response to oxidative stress"/>
    <property type="evidence" value="ECO:0007669"/>
    <property type="project" value="TreeGrafter"/>
</dbReference>